<dbReference type="Proteomes" id="UP000198892">
    <property type="component" value="Unassembled WGS sequence"/>
</dbReference>
<sequence length="243" mass="27570">MHPGFALLLSIILVPAAFGFHSFTLFLQQLFVFYMLSFLTAGIITGLHMMVLFQAGQGSSWTPGTSLTYWFMLTAVIVAALTIYMMQAVGKKRETKVEKTTTVIMEIDGQRWEAFALVDTGNQLKDPFSGTPVMIVELPLFSSFLPEQEYNRWKSMMESGTLGNLEELNMWKQRWKLIPYRSAGQEMKWMFALRPDGIYLKDKHYTKVPLLVGIDPYPLSGTNDFQMIIPAEVLPESNTSRSA</sequence>
<keyword evidence="3" id="KW-1185">Reference proteome</keyword>
<evidence type="ECO:0000313" key="2">
    <source>
        <dbReference type="EMBL" id="SFP04892.1"/>
    </source>
</evidence>
<protein>
    <submittedName>
        <fullName evidence="2">Stage II sporulation protein GA (Sporulation sigma-E factor processing peptidase)</fullName>
    </submittedName>
</protein>
<accession>A0A1I5M5P6</accession>
<evidence type="ECO:0000256" key="1">
    <source>
        <dbReference type="SAM" id="Phobius"/>
    </source>
</evidence>
<dbReference type="EMBL" id="FOXD01000002">
    <property type="protein sequence ID" value="SFP04892.1"/>
    <property type="molecule type" value="Genomic_DNA"/>
</dbReference>
<dbReference type="STRING" id="1884432.SAMN05518683_102111"/>
<organism evidence="2 3">
    <name type="scientific">Salibacterium halotolerans</name>
    <dbReference type="NCBI Taxonomy" id="1884432"/>
    <lineage>
        <taxon>Bacteria</taxon>
        <taxon>Bacillati</taxon>
        <taxon>Bacillota</taxon>
        <taxon>Bacilli</taxon>
        <taxon>Bacillales</taxon>
        <taxon>Bacillaceae</taxon>
    </lineage>
</organism>
<dbReference type="Pfam" id="PF03419">
    <property type="entry name" value="Peptidase_U4"/>
    <property type="match status" value="1"/>
</dbReference>
<name>A0A1I5M5P6_9BACI</name>
<keyword evidence="1" id="KW-0812">Transmembrane</keyword>
<reference evidence="3" key="1">
    <citation type="submission" date="2016-10" db="EMBL/GenBank/DDBJ databases">
        <authorList>
            <person name="Varghese N."/>
            <person name="Submissions S."/>
        </authorList>
    </citation>
    <scope>NUCLEOTIDE SEQUENCE [LARGE SCALE GENOMIC DNA]</scope>
    <source>
        <strain evidence="3">S7</strain>
    </source>
</reference>
<dbReference type="GO" id="GO:0030436">
    <property type="term" value="P:asexual sporulation"/>
    <property type="evidence" value="ECO:0007669"/>
    <property type="project" value="InterPro"/>
</dbReference>
<feature type="transmembrane region" description="Helical" evidence="1">
    <location>
        <begin position="33"/>
        <end position="55"/>
    </location>
</feature>
<feature type="transmembrane region" description="Helical" evidence="1">
    <location>
        <begin position="6"/>
        <end position="26"/>
    </location>
</feature>
<dbReference type="InterPro" id="IPR005081">
    <property type="entry name" value="SpoIIGA"/>
</dbReference>
<dbReference type="GO" id="GO:0006508">
    <property type="term" value="P:proteolysis"/>
    <property type="evidence" value="ECO:0007669"/>
    <property type="project" value="InterPro"/>
</dbReference>
<dbReference type="GO" id="GO:0004190">
    <property type="term" value="F:aspartic-type endopeptidase activity"/>
    <property type="evidence" value="ECO:0007669"/>
    <property type="project" value="InterPro"/>
</dbReference>
<keyword evidence="1" id="KW-0472">Membrane</keyword>
<dbReference type="AlphaFoldDB" id="A0A1I5M5P6"/>
<gene>
    <name evidence="2" type="ORF">SAMN05518683_102111</name>
</gene>
<keyword evidence="1" id="KW-1133">Transmembrane helix</keyword>
<feature type="transmembrane region" description="Helical" evidence="1">
    <location>
        <begin position="67"/>
        <end position="86"/>
    </location>
</feature>
<evidence type="ECO:0000313" key="3">
    <source>
        <dbReference type="Proteomes" id="UP000198892"/>
    </source>
</evidence>
<proteinExistence type="predicted"/>